<evidence type="ECO:0000256" key="2">
    <source>
        <dbReference type="ARBA" id="ARBA00022840"/>
    </source>
</evidence>
<evidence type="ECO:0000313" key="4">
    <source>
        <dbReference type="EMBL" id="CAK0863106.1"/>
    </source>
</evidence>
<feature type="domain" description="Protein kinase" evidence="3">
    <location>
        <begin position="102"/>
        <end position="389"/>
    </location>
</feature>
<keyword evidence="5" id="KW-1185">Reference proteome</keyword>
<dbReference type="Pfam" id="PF00069">
    <property type="entry name" value="Pkinase"/>
    <property type="match status" value="1"/>
</dbReference>
<evidence type="ECO:0000313" key="5">
    <source>
        <dbReference type="Proteomes" id="UP001189429"/>
    </source>
</evidence>
<accession>A0ABN9UST0</accession>
<name>A0ABN9UST0_9DINO</name>
<dbReference type="Proteomes" id="UP001189429">
    <property type="component" value="Unassembled WGS sequence"/>
</dbReference>
<dbReference type="Gene3D" id="1.10.510.10">
    <property type="entry name" value="Transferase(Phosphotransferase) domain 1"/>
    <property type="match status" value="1"/>
</dbReference>
<dbReference type="PANTHER" id="PTHR24346">
    <property type="entry name" value="MAP/MICROTUBULE AFFINITY-REGULATING KINASE"/>
    <property type="match status" value="1"/>
</dbReference>
<keyword evidence="2" id="KW-0067">ATP-binding</keyword>
<dbReference type="PROSITE" id="PS50011">
    <property type="entry name" value="PROTEIN_KINASE_DOM"/>
    <property type="match status" value="1"/>
</dbReference>
<reference evidence="4" key="1">
    <citation type="submission" date="2023-10" db="EMBL/GenBank/DDBJ databases">
        <authorList>
            <person name="Chen Y."/>
            <person name="Shah S."/>
            <person name="Dougan E. K."/>
            <person name="Thang M."/>
            <person name="Chan C."/>
        </authorList>
    </citation>
    <scope>NUCLEOTIDE SEQUENCE [LARGE SCALE GENOMIC DNA]</scope>
</reference>
<dbReference type="InterPro" id="IPR000719">
    <property type="entry name" value="Prot_kinase_dom"/>
</dbReference>
<keyword evidence="1" id="KW-0547">Nucleotide-binding</keyword>
<evidence type="ECO:0000256" key="1">
    <source>
        <dbReference type="ARBA" id="ARBA00022741"/>
    </source>
</evidence>
<dbReference type="EMBL" id="CAUYUJ010016226">
    <property type="protein sequence ID" value="CAK0863106.1"/>
    <property type="molecule type" value="Genomic_DNA"/>
</dbReference>
<organism evidence="4 5">
    <name type="scientific">Prorocentrum cordatum</name>
    <dbReference type="NCBI Taxonomy" id="2364126"/>
    <lineage>
        <taxon>Eukaryota</taxon>
        <taxon>Sar</taxon>
        <taxon>Alveolata</taxon>
        <taxon>Dinophyceae</taxon>
        <taxon>Prorocentrales</taxon>
        <taxon>Prorocentraceae</taxon>
        <taxon>Prorocentrum</taxon>
    </lineage>
</organism>
<comment type="caution">
    <text evidence="4">The sequence shown here is derived from an EMBL/GenBank/DDBJ whole genome shotgun (WGS) entry which is preliminary data.</text>
</comment>
<gene>
    <name evidence="4" type="ORF">PCOR1329_LOCUS51334</name>
</gene>
<dbReference type="PANTHER" id="PTHR24346:SF30">
    <property type="entry name" value="MATERNAL EMBRYONIC LEUCINE ZIPPER KINASE"/>
    <property type="match status" value="1"/>
</dbReference>
<dbReference type="InterPro" id="IPR011009">
    <property type="entry name" value="Kinase-like_dom_sf"/>
</dbReference>
<dbReference type="SUPFAM" id="SSF56112">
    <property type="entry name" value="Protein kinase-like (PK-like)"/>
    <property type="match status" value="1"/>
</dbReference>
<protein>
    <recommendedName>
        <fullName evidence="3">Protein kinase domain-containing protein</fullName>
    </recommendedName>
</protein>
<evidence type="ECO:0000259" key="3">
    <source>
        <dbReference type="PROSITE" id="PS50011"/>
    </source>
</evidence>
<sequence length="423" mass="46934">MGSSLSRLEAVSSPSLARAAACVDPMLLFGGVLELLFGSEKTRQRNTLHEVRVDNTDAAIEHTAEKEAVPEAIAVEPLTASTLRESMDASAADILPWDGRRFKRLKQLQEAQRNHGCVELMRDGGTFVAVKKMPTRWIRGSPDEFDSRHPDSVERPWMDVGLVRHLTEIRYPYSVKLLGVFADEKSTYVVSSLASEGDLFAWCDCEPKPGPRREAAMHPLVSQIFTGVRWLHDLGIAHRDLSLENILLHNENGDMRIKIIDFGMSTLDRSASASSSVGKPSYQAPEIHKPQPFDTIMTDAFSLGVVLFAMASQDYPWKSTVRKTCELFEYACMFGFTKFLSKRRLRKGAGETLAEVFSLNFAALLVGLLATDAGKRLTLGEKCFETPEDGSDRRKSVWNCKWIQQPLVSTTEVGAVTSCAACI</sequence>
<proteinExistence type="predicted"/>